<dbReference type="OrthoDB" id="9805134at2"/>
<name>A0A1G4YTQ4_9ACTN</name>
<evidence type="ECO:0000256" key="2">
    <source>
        <dbReference type="ARBA" id="ARBA00023125"/>
    </source>
</evidence>
<dbReference type="Pfam" id="PF00440">
    <property type="entry name" value="TetR_N"/>
    <property type="match status" value="1"/>
</dbReference>
<dbReference type="Gene3D" id="1.10.10.60">
    <property type="entry name" value="Homeodomain-like"/>
    <property type="match status" value="1"/>
</dbReference>
<dbReference type="GO" id="GO:0003677">
    <property type="term" value="F:DNA binding"/>
    <property type="evidence" value="ECO:0007669"/>
    <property type="project" value="UniProtKB-UniRule"/>
</dbReference>
<keyword evidence="7" id="KW-1185">Reference proteome</keyword>
<dbReference type="RefSeq" id="WP_092806696.1">
    <property type="nucleotide sequence ID" value="NZ_FMUH01000006.1"/>
</dbReference>
<proteinExistence type="predicted"/>
<evidence type="ECO:0000259" key="5">
    <source>
        <dbReference type="PROSITE" id="PS50977"/>
    </source>
</evidence>
<dbReference type="SUPFAM" id="SSF46689">
    <property type="entry name" value="Homeodomain-like"/>
    <property type="match status" value="1"/>
</dbReference>
<protein>
    <submittedName>
        <fullName evidence="6">Transcriptional regulator, TetR family</fullName>
    </submittedName>
</protein>
<gene>
    <name evidence="6" type="ORF">SAMN03159343_3498</name>
</gene>
<dbReference type="Proteomes" id="UP000198981">
    <property type="component" value="Unassembled WGS sequence"/>
</dbReference>
<organism evidence="6 7">
    <name type="scientific">Klenkia marina</name>
    <dbReference type="NCBI Taxonomy" id="1960309"/>
    <lineage>
        <taxon>Bacteria</taxon>
        <taxon>Bacillati</taxon>
        <taxon>Actinomycetota</taxon>
        <taxon>Actinomycetes</taxon>
        <taxon>Geodermatophilales</taxon>
        <taxon>Geodermatophilaceae</taxon>
        <taxon>Klenkia</taxon>
    </lineage>
</organism>
<evidence type="ECO:0000313" key="6">
    <source>
        <dbReference type="EMBL" id="SCX56761.1"/>
    </source>
</evidence>
<dbReference type="STRING" id="1960309.SAMN03159343_3498"/>
<dbReference type="AlphaFoldDB" id="A0A1G4YTQ4"/>
<sequence length="192" mass="20500">MTGRPRSFDRDAALAAAVEQFWRVGYDETTIATLTSAMGVTPPSLYAAFGDKERLFQEASRTYFARTCEGMDEAATRPTAHEAIAEMLDGTARAHTDAATPPGCLVLTEPRLGSQRAAVRERLRSRLDRGVRDGDLPAATPTDELAGFLLAVMRGMSGCARDGGSAEDVLAIARTALRALPPPVDRGPLPPD</sequence>
<evidence type="ECO:0000256" key="3">
    <source>
        <dbReference type="ARBA" id="ARBA00023163"/>
    </source>
</evidence>
<dbReference type="InterPro" id="IPR001647">
    <property type="entry name" value="HTH_TetR"/>
</dbReference>
<evidence type="ECO:0000256" key="1">
    <source>
        <dbReference type="ARBA" id="ARBA00023015"/>
    </source>
</evidence>
<keyword evidence="1" id="KW-0805">Transcription regulation</keyword>
<reference evidence="7" key="1">
    <citation type="submission" date="2016-10" db="EMBL/GenBank/DDBJ databases">
        <authorList>
            <person name="Varghese N."/>
            <person name="Submissions S."/>
        </authorList>
    </citation>
    <scope>NUCLEOTIDE SEQUENCE [LARGE SCALE GENOMIC DNA]</scope>
    <source>
        <strain evidence="7">DSM 45722</strain>
    </source>
</reference>
<dbReference type="EMBL" id="FMUH01000006">
    <property type="protein sequence ID" value="SCX56761.1"/>
    <property type="molecule type" value="Genomic_DNA"/>
</dbReference>
<dbReference type="InterPro" id="IPR036271">
    <property type="entry name" value="Tet_transcr_reg_TetR-rel_C_sf"/>
</dbReference>
<dbReference type="PANTHER" id="PTHR47506:SF1">
    <property type="entry name" value="HTH-TYPE TRANSCRIPTIONAL REGULATOR YJDC"/>
    <property type="match status" value="1"/>
</dbReference>
<dbReference type="InterPro" id="IPR009057">
    <property type="entry name" value="Homeodomain-like_sf"/>
</dbReference>
<dbReference type="Gene3D" id="1.10.357.10">
    <property type="entry name" value="Tetracycline Repressor, domain 2"/>
    <property type="match status" value="1"/>
</dbReference>
<evidence type="ECO:0000313" key="7">
    <source>
        <dbReference type="Proteomes" id="UP000198981"/>
    </source>
</evidence>
<evidence type="ECO:0000256" key="4">
    <source>
        <dbReference type="PROSITE-ProRule" id="PRU00335"/>
    </source>
</evidence>
<dbReference type="PROSITE" id="PS50977">
    <property type="entry name" value="HTH_TETR_2"/>
    <property type="match status" value="1"/>
</dbReference>
<keyword evidence="2 4" id="KW-0238">DNA-binding</keyword>
<dbReference type="PROSITE" id="PS01081">
    <property type="entry name" value="HTH_TETR_1"/>
    <property type="match status" value="1"/>
</dbReference>
<accession>A0A1G4YTQ4</accession>
<keyword evidence="3" id="KW-0804">Transcription</keyword>
<dbReference type="SUPFAM" id="SSF48498">
    <property type="entry name" value="Tetracyclin repressor-like, C-terminal domain"/>
    <property type="match status" value="1"/>
</dbReference>
<dbReference type="PANTHER" id="PTHR47506">
    <property type="entry name" value="TRANSCRIPTIONAL REGULATORY PROTEIN"/>
    <property type="match status" value="1"/>
</dbReference>
<feature type="DNA-binding region" description="H-T-H motif" evidence="4">
    <location>
        <begin position="30"/>
        <end position="49"/>
    </location>
</feature>
<dbReference type="InterPro" id="IPR023772">
    <property type="entry name" value="DNA-bd_HTH_TetR-type_CS"/>
</dbReference>
<feature type="domain" description="HTH tetR-type" evidence="5">
    <location>
        <begin position="7"/>
        <end position="67"/>
    </location>
</feature>